<dbReference type="SUPFAM" id="SSF48670">
    <property type="entry name" value="Transducin (heterotrimeric G protein), gamma chain"/>
    <property type="match status" value="1"/>
</dbReference>
<dbReference type="InterPro" id="IPR040759">
    <property type="entry name" value="RGS_DHEX"/>
</dbReference>
<dbReference type="GO" id="GO:0005096">
    <property type="term" value="F:GTPase activator activity"/>
    <property type="evidence" value="ECO:0007669"/>
    <property type="project" value="TreeGrafter"/>
</dbReference>
<dbReference type="InterPro" id="IPR047016">
    <property type="entry name" value="RGS6/7/9/11"/>
</dbReference>
<dbReference type="SMART" id="SM00315">
    <property type="entry name" value="RGS"/>
    <property type="match status" value="1"/>
</dbReference>
<dbReference type="InterPro" id="IPR036305">
    <property type="entry name" value="RGS_sf"/>
</dbReference>
<dbReference type="FunCoup" id="E4XA01">
    <property type="interactions" value="3"/>
</dbReference>
<keyword evidence="6" id="KW-1185">Reference proteome</keyword>
<gene>
    <name evidence="5" type="ORF">GSOID_T00004915001</name>
</gene>
<evidence type="ECO:0000313" key="6">
    <source>
        <dbReference type="Proteomes" id="UP000001307"/>
    </source>
</evidence>
<dbReference type="PANTHER" id="PTHR45746:SF6">
    <property type="entry name" value="LP21163P"/>
    <property type="match status" value="1"/>
</dbReference>
<dbReference type="GO" id="GO:0007186">
    <property type="term" value="P:G protein-coupled receptor signaling pathway"/>
    <property type="evidence" value="ECO:0007669"/>
    <property type="project" value="InterPro"/>
</dbReference>
<dbReference type="Pfam" id="PF00615">
    <property type="entry name" value="RGS"/>
    <property type="match status" value="1"/>
</dbReference>
<dbReference type="EMBL" id="FN653031">
    <property type="protein sequence ID" value="CBY08350.1"/>
    <property type="molecule type" value="Genomic_DNA"/>
</dbReference>
<reference evidence="5" key="1">
    <citation type="journal article" date="2010" name="Science">
        <title>Plasticity of animal genome architecture unmasked by rapid evolution of a pelagic tunicate.</title>
        <authorList>
            <person name="Denoeud F."/>
            <person name="Henriet S."/>
            <person name="Mungpakdee S."/>
            <person name="Aury J.M."/>
            <person name="Da Silva C."/>
            <person name="Brinkmann H."/>
            <person name="Mikhaleva J."/>
            <person name="Olsen L.C."/>
            <person name="Jubin C."/>
            <person name="Canestro C."/>
            <person name="Bouquet J.M."/>
            <person name="Danks G."/>
            <person name="Poulain J."/>
            <person name="Campsteijn C."/>
            <person name="Adamski M."/>
            <person name="Cross I."/>
            <person name="Yadetie F."/>
            <person name="Muffato M."/>
            <person name="Louis A."/>
            <person name="Butcher S."/>
            <person name="Tsagkogeorga G."/>
            <person name="Konrad A."/>
            <person name="Singh S."/>
            <person name="Jensen M.F."/>
            <person name="Cong E.H."/>
            <person name="Eikeseth-Otteraa H."/>
            <person name="Noel B."/>
            <person name="Anthouard V."/>
            <person name="Porcel B.M."/>
            <person name="Kachouri-Lafond R."/>
            <person name="Nishino A."/>
            <person name="Ugolini M."/>
            <person name="Chourrout P."/>
            <person name="Nishida H."/>
            <person name="Aasland R."/>
            <person name="Huzurbazar S."/>
            <person name="Westhof E."/>
            <person name="Delsuc F."/>
            <person name="Lehrach H."/>
            <person name="Reinhardt R."/>
            <person name="Weissenbach J."/>
            <person name="Roy S.W."/>
            <person name="Artiguenave F."/>
            <person name="Postlethwait J.H."/>
            <person name="Manak J.R."/>
            <person name="Thompson E.M."/>
            <person name="Jaillon O."/>
            <person name="Du Pasquier L."/>
            <person name="Boudinot P."/>
            <person name="Liberles D.A."/>
            <person name="Volff J.N."/>
            <person name="Philippe H."/>
            <person name="Lenhard B."/>
            <person name="Roest Crollius H."/>
            <person name="Wincker P."/>
            <person name="Chourrout D."/>
        </authorList>
    </citation>
    <scope>NUCLEOTIDE SEQUENCE [LARGE SCALE GENOMIC DNA]</scope>
</reference>
<dbReference type="PROSITE" id="PS50132">
    <property type="entry name" value="RGS"/>
    <property type="match status" value="1"/>
</dbReference>
<feature type="domain" description="RGS" evidence="3">
    <location>
        <begin position="462"/>
        <end position="580"/>
    </location>
</feature>
<name>E4XA01_OIKDI</name>
<evidence type="ECO:0000313" key="5">
    <source>
        <dbReference type="EMBL" id="CBY08350.1"/>
    </source>
</evidence>
<dbReference type="GO" id="GO:0009968">
    <property type="term" value="P:negative regulation of signal transduction"/>
    <property type="evidence" value="ECO:0007669"/>
    <property type="project" value="UniProtKB-KW"/>
</dbReference>
<evidence type="ECO:0008006" key="7">
    <source>
        <dbReference type="Google" id="ProtNLM"/>
    </source>
</evidence>
<dbReference type="InParanoid" id="E4XA01"/>
<dbReference type="Pfam" id="PF18148">
    <property type="entry name" value="RGS_DHEX"/>
    <property type="match status" value="1"/>
</dbReference>
<sequence>MWNIHAGSWKIFAKLCNINGETFSLARGAWEEGYEGDLVYDETLKALEESRNEYNQSLAQEGSLEEEDEPPSLDNIDLDQLFENNEDEPSTSNKNQLEETTTTTMESKETRVQRVNRRQQRKRQRRSSKDHDFELDDESFSRIVDQNEKSSGRASRKMKRKNLNLEVSHDCFGISEILEIEDPCSGVPLRAVKSFLSRIPDVFTGEDLVQWLRKSYGVDSNDEAVHLGTLIACHGYFYAIDEHVITLKDDNSFNRFQHEKYWPSKGWEPDQASYAIYLIKRSFSTKARLELGDYEIDNLSRLQRVLSRDWDRLVSTAESLSRVEKRKDKSDRKLHECQERAFWNIHRPMPGQANTSEQDMKKRVRNNRIASNDQMATMGPSERIEMKQKDIRRLELEKDALEKALIKPCHRFSKAIETLISYCDARERIDPLLPHSALSGYNSWSSRDQSALESEPLKWKNGLADLLRNQTGQEAFAKFLKSEYSGENLTFWLHTRRYKSAPVSRHRVIARAIYERHISDECQEPVNLPQADRRKIARSLESEEPLTRFLFDDAAEHIFRLMKADSYKRFLNSAIYQEMLDNVKVKLA</sequence>
<dbReference type="InterPro" id="IPR047017">
    <property type="entry name" value="RGS6/7/9/11_DHEX_sf"/>
</dbReference>
<dbReference type="CDD" id="cd04450">
    <property type="entry name" value="DEP_RGS7-like"/>
    <property type="match status" value="1"/>
</dbReference>
<dbReference type="PRINTS" id="PR01301">
    <property type="entry name" value="RGSPROTEIN"/>
</dbReference>
<dbReference type="PANTHER" id="PTHR45746">
    <property type="entry name" value="LP21163P"/>
    <property type="match status" value="1"/>
</dbReference>
<dbReference type="InterPro" id="IPR036284">
    <property type="entry name" value="GGL_sf"/>
</dbReference>
<dbReference type="SUPFAM" id="SSF46785">
    <property type="entry name" value="Winged helix' DNA-binding domain"/>
    <property type="match status" value="1"/>
</dbReference>
<dbReference type="InterPro" id="IPR036388">
    <property type="entry name" value="WH-like_DNA-bd_sf"/>
</dbReference>
<dbReference type="InterPro" id="IPR044926">
    <property type="entry name" value="RGS_subdomain_2"/>
</dbReference>
<evidence type="ECO:0000259" key="4">
    <source>
        <dbReference type="PROSITE" id="PS50186"/>
    </source>
</evidence>
<dbReference type="GO" id="GO:0035556">
    <property type="term" value="P:intracellular signal transduction"/>
    <property type="evidence" value="ECO:0007669"/>
    <property type="project" value="InterPro"/>
</dbReference>
<dbReference type="InterPro" id="IPR000591">
    <property type="entry name" value="DEP_dom"/>
</dbReference>
<dbReference type="Gene3D" id="1.10.167.10">
    <property type="entry name" value="Regulator of G-protein Signalling 4, domain 2"/>
    <property type="match status" value="1"/>
</dbReference>
<dbReference type="AlphaFoldDB" id="E4XA01"/>
<protein>
    <recommendedName>
        <fullName evidence="7">RGS domain-containing protein</fullName>
    </recommendedName>
</protein>
<dbReference type="Proteomes" id="UP000001307">
    <property type="component" value="Unassembled WGS sequence"/>
</dbReference>
<proteinExistence type="predicted"/>
<feature type="compositionally biased region" description="Basic residues" evidence="2">
    <location>
        <begin position="114"/>
        <end position="126"/>
    </location>
</feature>
<feature type="region of interest" description="Disordered" evidence="2">
    <location>
        <begin position="53"/>
        <end position="134"/>
    </location>
</feature>
<dbReference type="InterPro" id="IPR016137">
    <property type="entry name" value="RGS"/>
</dbReference>
<dbReference type="Gene3D" id="1.10.1240.60">
    <property type="match status" value="1"/>
</dbReference>
<dbReference type="Gene3D" id="1.10.10.10">
    <property type="entry name" value="Winged helix-like DNA-binding domain superfamily/Winged helix DNA-binding domain"/>
    <property type="match status" value="1"/>
</dbReference>
<dbReference type="OrthoDB" id="196547at2759"/>
<accession>E4XA01</accession>
<dbReference type="InterPro" id="IPR036390">
    <property type="entry name" value="WH_DNA-bd_sf"/>
</dbReference>
<dbReference type="GO" id="GO:0005737">
    <property type="term" value="C:cytoplasm"/>
    <property type="evidence" value="ECO:0007669"/>
    <property type="project" value="TreeGrafter"/>
</dbReference>
<organism evidence="5">
    <name type="scientific">Oikopleura dioica</name>
    <name type="common">Tunicate</name>
    <dbReference type="NCBI Taxonomy" id="34765"/>
    <lineage>
        <taxon>Eukaryota</taxon>
        <taxon>Metazoa</taxon>
        <taxon>Chordata</taxon>
        <taxon>Tunicata</taxon>
        <taxon>Appendicularia</taxon>
        <taxon>Copelata</taxon>
        <taxon>Oikopleuridae</taxon>
        <taxon>Oikopleura</taxon>
    </lineage>
</organism>
<dbReference type="Pfam" id="PF00610">
    <property type="entry name" value="DEP"/>
    <property type="match status" value="1"/>
</dbReference>
<dbReference type="SMART" id="SM00049">
    <property type="entry name" value="DEP"/>
    <property type="match status" value="1"/>
</dbReference>
<evidence type="ECO:0000256" key="2">
    <source>
        <dbReference type="SAM" id="MobiDB-lite"/>
    </source>
</evidence>
<evidence type="ECO:0000256" key="1">
    <source>
        <dbReference type="ARBA" id="ARBA00022700"/>
    </source>
</evidence>
<dbReference type="GO" id="GO:0043005">
    <property type="term" value="C:neuron projection"/>
    <property type="evidence" value="ECO:0007669"/>
    <property type="project" value="TreeGrafter"/>
</dbReference>
<feature type="domain" description="DEP" evidence="4">
    <location>
        <begin position="183"/>
        <end position="258"/>
    </location>
</feature>
<dbReference type="GO" id="GO:0008277">
    <property type="term" value="P:regulation of G protein-coupled receptor signaling pathway"/>
    <property type="evidence" value="ECO:0007669"/>
    <property type="project" value="InterPro"/>
</dbReference>
<keyword evidence="1" id="KW-0734">Signal transduction inhibitor</keyword>
<dbReference type="SUPFAM" id="SSF48097">
    <property type="entry name" value="Regulator of G-protein signaling, RGS"/>
    <property type="match status" value="1"/>
</dbReference>
<dbReference type="PROSITE" id="PS50186">
    <property type="entry name" value="DEP"/>
    <property type="match status" value="1"/>
</dbReference>
<evidence type="ECO:0000259" key="3">
    <source>
        <dbReference type="PROSITE" id="PS50132"/>
    </source>
</evidence>